<dbReference type="InterPro" id="IPR006881">
    <property type="entry name" value="RepA_C"/>
</dbReference>
<evidence type="ECO:0000313" key="1">
    <source>
        <dbReference type="EMBL" id="PNF87023.1"/>
    </source>
</evidence>
<proteinExistence type="predicted"/>
<reference evidence="1 2" key="1">
    <citation type="submission" date="2018-01" db="EMBL/GenBank/DDBJ databases">
        <title>Denitrification phenotypes of diverse strains of Pseudomonas stutzeri.</title>
        <authorList>
            <person name="Milligan D.A."/>
            <person name="Bergaust L."/>
            <person name="Bakken L.R."/>
            <person name="Frostegard A."/>
        </authorList>
    </citation>
    <scope>NUCLEOTIDE SEQUENCE [LARGE SCALE GENOMIC DNA]</scope>
    <source>
        <strain evidence="1 2">ST27MN3</strain>
    </source>
</reference>
<dbReference type="Pfam" id="PF04796">
    <property type="entry name" value="RepA_C"/>
    <property type="match status" value="1"/>
</dbReference>
<keyword evidence="2" id="KW-1185">Reference proteome</keyword>
<protein>
    <submittedName>
        <fullName evidence="1">RepA</fullName>
    </submittedName>
</protein>
<name>A0ABX4W4E5_9GAMM</name>
<evidence type="ECO:0000313" key="2">
    <source>
        <dbReference type="Proteomes" id="UP000236021"/>
    </source>
</evidence>
<organism evidence="1 2">
    <name type="scientific">Stutzerimonas decontaminans</name>
    <dbReference type="NCBI Taxonomy" id="3022791"/>
    <lineage>
        <taxon>Bacteria</taxon>
        <taxon>Pseudomonadati</taxon>
        <taxon>Pseudomonadota</taxon>
        <taxon>Gammaproteobacteria</taxon>
        <taxon>Pseudomonadales</taxon>
        <taxon>Pseudomonadaceae</taxon>
        <taxon>Stutzerimonas</taxon>
    </lineage>
</organism>
<gene>
    <name evidence="1" type="ORF">CXK93_04760</name>
</gene>
<comment type="caution">
    <text evidence="1">The sequence shown here is derived from an EMBL/GenBank/DDBJ whole genome shotgun (WGS) entry which is preliminary data.</text>
</comment>
<dbReference type="Proteomes" id="UP000236021">
    <property type="component" value="Unassembled WGS sequence"/>
</dbReference>
<sequence length="325" mass="36749">MLLLTPLLSGNLVVRGNLRKLLSEVLMLSKRQWSLIEEAVALEFEDAQASGATAFLPHFLAQATLPHKDPKCTYFERGTSKLTLSIMAHPRYGIPYGMMPRLLLAWMCTEACRTNSPELNLGRNQNEFLKKLQLPSDGKYIKTLHVQTLSLIRSQLSVEVSDAGALAFENIQIAKNGFVFWNPRHSDEECLWNSNLTLGADFYTAVTKAPVPLKMEALQALRKSPMAMDIYTWLVYRMFTLNVAVRSGRYKEAKIPWASLKCQFGSGYEDTPQGVRSFKANFLKQLRGVLLYYPDARNYIDERPDWLVLKAGARPVVQQRALSGN</sequence>
<accession>A0ABX4W4E5</accession>
<dbReference type="EMBL" id="POUI01000001">
    <property type="protein sequence ID" value="PNF87023.1"/>
    <property type="molecule type" value="Genomic_DNA"/>
</dbReference>